<protein>
    <submittedName>
        <fullName evidence="1">Retroelement pol Polyprotein</fullName>
    </submittedName>
</protein>
<sequence length="49" mass="5611">FRHSYMKPAELEKVVGTLLEKGWIEKSLSPWTSNIFAVSKKDPKIGHIL</sequence>
<name>A0A225UI56_9STRA</name>
<proteinExistence type="predicted"/>
<dbReference type="Proteomes" id="UP000198211">
    <property type="component" value="Unassembled WGS sequence"/>
</dbReference>
<dbReference type="InterPro" id="IPR043502">
    <property type="entry name" value="DNA/RNA_pol_sf"/>
</dbReference>
<evidence type="ECO:0000313" key="1">
    <source>
        <dbReference type="EMBL" id="OWY92620.1"/>
    </source>
</evidence>
<dbReference type="AlphaFoldDB" id="A0A225UI56"/>
<gene>
    <name evidence="1" type="ORF">PHMEG_00038306</name>
</gene>
<evidence type="ECO:0000313" key="2">
    <source>
        <dbReference type="Proteomes" id="UP000198211"/>
    </source>
</evidence>
<organism evidence="1 2">
    <name type="scientific">Phytophthora megakarya</name>
    <dbReference type="NCBI Taxonomy" id="4795"/>
    <lineage>
        <taxon>Eukaryota</taxon>
        <taxon>Sar</taxon>
        <taxon>Stramenopiles</taxon>
        <taxon>Oomycota</taxon>
        <taxon>Peronosporomycetes</taxon>
        <taxon>Peronosporales</taxon>
        <taxon>Peronosporaceae</taxon>
        <taxon>Phytophthora</taxon>
    </lineage>
</organism>
<keyword evidence="2" id="KW-1185">Reference proteome</keyword>
<dbReference type="Gene3D" id="3.10.10.10">
    <property type="entry name" value="HIV Type 1 Reverse Transcriptase, subunit A, domain 1"/>
    <property type="match status" value="1"/>
</dbReference>
<comment type="caution">
    <text evidence="1">The sequence shown here is derived from an EMBL/GenBank/DDBJ whole genome shotgun (WGS) entry which is preliminary data.</text>
</comment>
<feature type="non-terminal residue" evidence="1">
    <location>
        <position position="1"/>
    </location>
</feature>
<reference evidence="2" key="1">
    <citation type="submission" date="2017-03" db="EMBL/GenBank/DDBJ databases">
        <title>Phytopthora megakarya and P. palmivora, two closely related causual agents of cacao black pod achieved similar genome size and gene model numbers by different mechanisms.</title>
        <authorList>
            <person name="Ali S."/>
            <person name="Shao J."/>
            <person name="Larry D.J."/>
            <person name="Kronmiller B."/>
            <person name="Shen D."/>
            <person name="Strem M.D."/>
            <person name="Melnick R.L."/>
            <person name="Guiltinan M.J."/>
            <person name="Tyler B.M."/>
            <person name="Meinhardt L.W."/>
            <person name="Bailey B.A."/>
        </authorList>
    </citation>
    <scope>NUCLEOTIDE SEQUENCE [LARGE SCALE GENOMIC DNA]</scope>
    <source>
        <strain evidence="2">zdho120</strain>
    </source>
</reference>
<dbReference type="SUPFAM" id="SSF56672">
    <property type="entry name" value="DNA/RNA polymerases"/>
    <property type="match status" value="1"/>
</dbReference>
<dbReference type="EMBL" id="NBNE01017685">
    <property type="protein sequence ID" value="OWY92620.1"/>
    <property type="molecule type" value="Genomic_DNA"/>
</dbReference>
<accession>A0A225UI56</accession>